<keyword evidence="2" id="KW-1185">Reference proteome</keyword>
<evidence type="ECO:0000313" key="2">
    <source>
        <dbReference type="Proteomes" id="UP000005408"/>
    </source>
</evidence>
<dbReference type="EnsemblMetazoa" id="G12247.1">
    <property type="protein sequence ID" value="G12247.1:cds"/>
    <property type="gene ID" value="G12247"/>
</dbReference>
<dbReference type="EnsemblMetazoa" id="G12247.3">
    <property type="protein sequence ID" value="G12247.3:cds"/>
    <property type="gene ID" value="G12247"/>
</dbReference>
<reference evidence="1" key="1">
    <citation type="submission" date="2022-08" db="UniProtKB">
        <authorList>
            <consortium name="EnsemblMetazoa"/>
        </authorList>
    </citation>
    <scope>IDENTIFICATION</scope>
    <source>
        <strain evidence="1">05x7-T-G4-1.051#20</strain>
    </source>
</reference>
<dbReference type="KEGG" id="crg:136276093"/>
<protein>
    <submittedName>
        <fullName evidence="1">Uncharacterized protein</fullName>
    </submittedName>
</protein>
<dbReference type="AlphaFoldDB" id="A0A8W8I2P8"/>
<accession>A0A8W8I2P8</accession>
<dbReference type="GeneID" id="136276093"/>
<name>A0A8W8I2P8_MAGGI</name>
<organism evidence="1 2">
    <name type="scientific">Magallana gigas</name>
    <name type="common">Pacific oyster</name>
    <name type="synonym">Crassostrea gigas</name>
    <dbReference type="NCBI Taxonomy" id="29159"/>
    <lineage>
        <taxon>Eukaryota</taxon>
        <taxon>Metazoa</taxon>
        <taxon>Spiralia</taxon>
        <taxon>Lophotrochozoa</taxon>
        <taxon>Mollusca</taxon>
        <taxon>Bivalvia</taxon>
        <taxon>Autobranchia</taxon>
        <taxon>Pteriomorphia</taxon>
        <taxon>Ostreida</taxon>
        <taxon>Ostreoidea</taxon>
        <taxon>Ostreidae</taxon>
        <taxon>Magallana</taxon>
    </lineage>
</organism>
<dbReference type="Proteomes" id="UP000005408">
    <property type="component" value="Unassembled WGS sequence"/>
</dbReference>
<evidence type="ECO:0000313" key="1">
    <source>
        <dbReference type="EnsemblMetazoa" id="G12247.3:cds"/>
    </source>
</evidence>
<dbReference type="EnsemblMetazoa" id="G12247.2">
    <property type="protein sequence ID" value="G12247.2:cds"/>
    <property type="gene ID" value="G12247"/>
</dbReference>
<proteinExistence type="predicted"/>
<sequence>MPTDAFLERLNVDTLLEAPPMNNACIPDIYSKIDADTIEKTRVVNAVLEFRLQVQEKLISKYRLQAEKTCRKEKEKIYKELRRIHRKLPYMGENPHQDTREKVREFRMAQNHIRTPLGYTTVPKEIPGLTEEKDNRPFCQRYHSHHLPTKSKWFQDILNKSKPRYPTIATESEIFSQSRSKDKSRSFLISRGLSASENCLVAGSTPIFREDRLGHLKDNDDAMTI</sequence>
<dbReference type="RefSeq" id="XP_065943082.1">
    <property type="nucleotide sequence ID" value="XM_066087010.1"/>
</dbReference>